<dbReference type="Gene3D" id="1.20.1510.10">
    <property type="entry name" value="Cation efflux protein transmembrane domain"/>
    <property type="match status" value="1"/>
</dbReference>
<keyword evidence="4 9" id="KW-0812">Transmembrane</keyword>
<dbReference type="SUPFAM" id="SSF160240">
    <property type="entry name" value="Cation efflux protein cytoplasmic domain-like"/>
    <property type="match status" value="1"/>
</dbReference>
<feature type="domain" description="Cation efflux protein cytoplasmic" evidence="11">
    <location>
        <begin position="215"/>
        <end position="288"/>
    </location>
</feature>
<evidence type="ECO:0000256" key="8">
    <source>
        <dbReference type="ARBA" id="ARBA00023136"/>
    </source>
</evidence>
<comment type="subcellular location">
    <subcellularLocation>
        <location evidence="1">Membrane</location>
        <topology evidence="1">Multi-pass membrane protein</topology>
    </subcellularLocation>
</comment>
<evidence type="ECO:0000256" key="4">
    <source>
        <dbReference type="ARBA" id="ARBA00022692"/>
    </source>
</evidence>
<feature type="transmembrane region" description="Helical" evidence="9">
    <location>
        <begin position="46"/>
        <end position="67"/>
    </location>
</feature>
<dbReference type="AlphaFoldDB" id="A0A1C3CTY6"/>
<feature type="transmembrane region" description="Helical" evidence="9">
    <location>
        <begin position="185"/>
        <end position="203"/>
    </location>
</feature>
<dbReference type="PANTHER" id="PTHR11562:SF17">
    <property type="entry name" value="RE54080P-RELATED"/>
    <property type="match status" value="1"/>
</dbReference>
<name>A0A1C3CTY6_9GAMM</name>
<keyword evidence="5" id="KW-0862">Zinc</keyword>
<evidence type="ECO:0000259" key="11">
    <source>
        <dbReference type="Pfam" id="PF16916"/>
    </source>
</evidence>
<feature type="transmembrane region" description="Helical" evidence="9">
    <location>
        <begin position="154"/>
        <end position="179"/>
    </location>
</feature>
<evidence type="ECO:0000313" key="12">
    <source>
        <dbReference type="EMBL" id="ODA12169.1"/>
    </source>
</evidence>
<evidence type="ECO:0000256" key="6">
    <source>
        <dbReference type="ARBA" id="ARBA00022989"/>
    </source>
</evidence>
<proteinExistence type="inferred from homology"/>
<dbReference type="GO" id="GO:0005886">
    <property type="term" value="C:plasma membrane"/>
    <property type="evidence" value="ECO:0007669"/>
    <property type="project" value="TreeGrafter"/>
</dbReference>
<feature type="domain" description="Cation efflux protein transmembrane" evidence="10">
    <location>
        <begin position="21"/>
        <end position="211"/>
    </location>
</feature>
<comment type="caution">
    <text evidence="12">The sequence shown here is derived from an EMBL/GenBank/DDBJ whole genome shotgun (WGS) entry which is preliminary data.</text>
</comment>
<dbReference type="InterPro" id="IPR050681">
    <property type="entry name" value="CDF/SLC30A"/>
</dbReference>
<keyword evidence="13" id="KW-1185">Reference proteome</keyword>
<reference evidence="12 13" key="1">
    <citation type="submission" date="2016-07" db="EMBL/GenBank/DDBJ databases">
        <title>Acinetobacter sp. ANC 4603.</title>
        <authorList>
            <person name="Radolfova-Krizova L."/>
            <person name="Nemec A."/>
        </authorList>
    </citation>
    <scope>NUCLEOTIDE SEQUENCE [LARGE SCALE GENOMIC DNA]</scope>
    <source>
        <strain evidence="12 13">ANC 4603</strain>
    </source>
</reference>
<dbReference type="EMBL" id="MBDL01000012">
    <property type="protein sequence ID" value="ODA12169.1"/>
    <property type="molecule type" value="Genomic_DNA"/>
</dbReference>
<feature type="transmembrane region" description="Helical" evidence="9">
    <location>
        <begin position="118"/>
        <end position="142"/>
    </location>
</feature>
<evidence type="ECO:0000256" key="1">
    <source>
        <dbReference type="ARBA" id="ARBA00004141"/>
    </source>
</evidence>
<dbReference type="RefSeq" id="WP_068889220.1">
    <property type="nucleotide sequence ID" value="NZ_CBCRUU010000008.1"/>
</dbReference>
<feature type="transmembrane region" description="Helical" evidence="9">
    <location>
        <begin position="87"/>
        <end position="106"/>
    </location>
</feature>
<dbReference type="Pfam" id="PF16916">
    <property type="entry name" value="ZT_dimer"/>
    <property type="match status" value="1"/>
</dbReference>
<dbReference type="InterPro" id="IPR002524">
    <property type="entry name" value="Cation_efflux"/>
</dbReference>
<dbReference type="InterPro" id="IPR036837">
    <property type="entry name" value="Cation_efflux_CTD_sf"/>
</dbReference>
<accession>A0A1C3CTY6</accession>
<dbReference type="InterPro" id="IPR027469">
    <property type="entry name" value="Cation_efflux_TMD_sf"/>
</dbReference>
<comment type="similarity">
    <text evidence="2">Belongs to the cation diffusion facilitator (CDF) transporter (TC 2.A.4) family. SLC30A subfamily.</text>
</comment>
<keyword evidence="3" id="KW-0813">Transport</keyword>
<evidence type="ECO:0000256" key="7">
    <source>
        <dbReference type="ARBA" id="ARBA00023065"/>
    </source>
</evidence>
<sequence>MSHDHEHSHAVVTEGNAKKLTFALILTSTFLVIEVIAGFLTQSLALLSDAAHMFTDAAALAIALVAIKIGKLPADNKRTFGYQRFEILAALFNASMLFIVAMYILYEAYQRFSTPAEIQSTGMMIVAIIGLIINLISMRILFSSSQDSLNVKGAYLEVLSDAVGSVGVILGAVVIYFTGWVWVDTLIAVLIGFWVLPRTWVLLKQSINILLEGVPEEIDIEKLRNDLLSLKGVESIHQLKVWAITSKNIHLTVHLFAPHANWNMLYREAMEVLSHEHGITEMTLQIEDDECVAHSHIHDEKQSELIVKADDLHDHSNSHQH</sequence>
<dbReference type="InterPro" id="IPR058533">
    <property type="entry name" value="Cation_efflux_TM"/>
</dbReference>
<evidence type="ECO:0000256" key="2">
    <source>
        <dbReference type="ARBA" id="ARBA00008873"/>
    </source>
</evidence>
<gene>
    <name evidence="12" type="ORF">BBP83_11885</name>
</gene>
<protein>
    <submittedName>
        <fullName evidence="12">Cation transporter</fullName>
    </submittedName>
</protein>
<evidence type="ECO:0000256" key="3">
    <source>
        <dbReference type="ARBA" id="ARBA00022448"/>
    </source>
</evidence>
<evidence type="ECO:0000256" key="5">
    <source>
        <dbReference type="ARBA" id="ARBA00022906"/>
    </source>
</evidence>
<keyword evidence="8 9" id="KW-0472">Membrane</keyword>
<feature type="transmembrane region" description="Helical" evidence="9">
    <location>
        <begin position="20"/>
        <end position="40"/>
    </location>
</feature>
<dbReference type="GO" id="GO:0005385">
    <property type="term" value="F:zinc ion transmembrane transporter activity"/>
    <property type="evidence" value="ECO:0007669"/>
    <property type="project" value="TreeGrafter"/>
</dbReference>
<keyword evidence="7" id="KW-0406">Ion transport</keyword>
<dbReference type="SUPFAM" id="SSF161111">
    <property type="entry name" value="Cation efflux protein transmembrane domain-like"/>
    <property type="match status" value="1"/>
</dbReference>
<dbReference type="InterPro" id="IPR027470">
    <property type="entry name" value="Cation_efflux_CTD"/>
</dbReference>
<dbReference type="OrthoDB" id="9809646at2"/>
<evidence type="ECO:0000313" key="13">
    <source>
        <dbReference type="Proteomes" id="UP000186553"/>
    </source>
</evidence>
<organism evidence="12 13">
    <name type="scientific">Acinetobacter celticus</name>
    <dbReference type="NCBI Taxonomy" id="1891224"/>
    <lineage>
        <taxon>Bacteria</taxon>
        <taxon>Pseudomonadati</taxon>
        <taxon>Pseudomonadota</taxon>
        <taxon>Gammaproteobacteria</taxon>
        <taxon>Moraxellales</taxon>
        <taxon>Moraxellaceae</taxon>
        <taxon>Acinetobacter</taxon>
    </lineage>
</organism>
<dbReference type="Proteomes" id="UP000186553">
    <property type="component" value="Unassembled WGS sequence"/>
</dbReference>
<keyword evidence="6 9" id="KW-1133">Transmembrane helix</keyword>
<evidence type="ECO:0000256" key="9">
    <source>
        <dbReference type="SAM" id="Phobius"/>
    </source>
</evidence>
<dbReference type="NCBIfam" id="TIGR01297">
    <property type="entry name" value="CDF"/>
    <property type="match status" value="1"/>
</dbReference>
<evidence type="ECO:0000259" key="10">
    <source>
        <dbReference type="Pfam" id="PF01545"/>
    </source>
</evidence>
<dbReference type="Pfam" id="PF01545">
    <property type="entry name" value="Cation_efflux"/>
    <property type="match status" value="1"/>
</dbReference>
<keyword evidence="5" id="KW-0864">Zinc transport</keyword>
<dbReference type="PANTHER" id="PTHR11562">
    <property type="entry name" value="CATION EFFLUX PROTEIN/ ZINC TRANSPORTER"/>
    <property type="match status" value="1"/>
</dbReference>